<dbReference type="GO" id="GO:0005774">
    <property type="term" value="C:vacuolar membrane"/>
    <property type="evidence" value="ECO:0007669"/>
    <property type="project" value="TreeGrafter"/>
</dbReference>
<dbReference type="GO" id="GO:0005829">
    <property type="term" value="C:cytosol"/>
    <property type="evidence" value="ECO:0007669"/>
    <property type="project" value="TreeGrafter"/>
</dbReference>
<dbReference type="Gene3D" id="2.130.10.10">
    <property type="entry name" value="YVTN repeat-like/Quinoprotein amine dehydrogenase"/>
    <property type="match status" value="1"/>
</dbReference>
<dbReference type="InterPro" id="IPR015943">
    <property type="entry name" value="WD40/YVTN_repeat-like_dom_sf"/>
</dbReference>
<evidence type="ECO:0000256" key="5">
    <source>
        <dbReference type="PROSITE-ProRule" id="PRU00221"/>
    </source>
</evidence>
<dbReference type="PROSITE" id="PS50294">
    <property type="entry name" value="WD_REPEATS_REGION"/>
    <property type="match status" value="1"/>
</dbReference>
<dbReference type="InterPro" id="IPR001680">
    <property type="entry name" value="WD40_rpt"/>
</dbReference>
<comment type="similarity">
    <text evidence="1">Belongs to the WD repeat WDR24 family.</text>
</comment>
<keyword evidence="2 5" id="KW-0853">WD repeat</keyword>
<sequence>LKIVDVSDEKNFRELHSLKVGDQPRSLASSLDVSWNKVEELPLQLALDTSHYGIYHVLKIIIRPKQQYAMKVCFHHSKPNYLLSATRDDCVLFFDLRQERSAFTFENGGAHVRDVKFAYNSHILFALDDDNGMVKFLNVQKPAKPVQLFTAHGGPVLSLDFNPLVENIFATGGRDKIIQIWEYQSIRTKLEDSIITSAPVGQIHWNPLKRTQIASSTLTTDFEIQVWDIRRPCLPYAVFLEHTSPVKGFNLCFMNIYVNSVLKVCTDTFIHSI</sequence>
<accession>A0A1Y3E3H4</accession>
<dbReference type="AlphaFoldDB" id="A0A1Y3E3H4"/>
<organism evidence="6 7">
    <name type="scientific">Trichinella nativa</name>
    <dbReference type="NCBI Taxonomy" id="6335"/>
    <lineage>
        <taxon>Eukaryota</taxon>
        <taxon>Metazoa</taxon>
        <taxon>Ecdysozoa</taxon>
        <taxon>Nematoda</taxon>
        <taxon>Enoplea</taxon>
        <taxon>Dorylaimia</taxon>
        <taxon>Trichinellida</taxon>
        <taxon>Trichinellidae</taxon>
        <taxon>Trichinella</taxon>
    </lineage>
</organism>
<evidence type="ECO:0000313" key="6">
    <source>
        <dbReference type="EMBL" id="OUC39674.1"/>
    </source>
</evidence>
<dbReference type="SMART" id="SM00320">
    <property type="entry name" value="WD40"/>
    <property type="match status" value="4"/>
</dbReference>
<evidence type="ECO:0000256" key="3">
    <source>
        <dbReference type="ARBA" id="ARBA00022737"/>
    </source>
</evidence>
<dbReference type="PROSITE" id="PS50082">
    <property type="entry name" value="WD_REPEATS_2"/>
    <property type="match status" value="1"/>
</dbReference>
<gene>
    <name evidence="6" type="ORF">D917_00863</name>
</gene>
<dbReference type="Proteomes" id="UP000243006">
    <property type="component" value="Unassembled WGS sequence"/>
</dbReference>
<dbReference type="PANTHER" id="PTHR46200">
    <property type="entry name" value="GATOR COMPLEX PROTEIN WDR24"/>
    <property type="match status" value="1"/>
</dbReference>
<feature type="repeat" description="WD" evidence="5">
    <location>
        <begin position="149"/>
        <end position="191"/>
    </location>
</feature>
<evidence type="ECO:0000313" key="7">
    <source>
        <dbReference type="Proteomes" id="UP000243006"/>
    </source>
</evidence>
<evidence type="ECO:0000256" key="2">
    <source>
        <dbReference type="ARBA" id="ARBA00022574"/>
    </source>
</evidence>
<reference evidence="6 7" key="1">
    <citation type="submission" date="2015-04" db="EMBL/GenBank/DDBJ databases">
        <title>Draft genome of the roundworm Trichinella nativa.</title>
        <authorList>
            <person name="Mitreva M."/>
        </authorList>
    </citation>
    <scope>NUCLEOTIDE SEQUENCE [LARGE SCALE GENOMIC DNA]</scope>
    <source>
        <strain evidence="6 7">ISS45</strain>
    </source>
</reference>
<keyword evidence="3" id="KW-0677">Repeat</keyword>
<dbReference type="SUPFAM" id="SSF50978">
    <property type="entry name" value="WD40 repeat-like"/>
    <property type="match status" value="1"/>
</dbReference>
<evidence type="ECO:0000256" key="1">
    <source>
        <dbReference type="ARBA" id="ARBA00008134"/>
    </source>
</evidence>
<dbReference type="GO" id="GO:1904263">
    <property type="term" value="P:positive regulation of TORC1 signaling"/>
    <property type="evidence" value="ECO:0007669"/>
    <property type="project" value="TreeGrafter"/>
</dbReference>
<dbReference type="PANTHER" id="PTHR46200:SF1">
    <property type="entry name" value="GATOR COMPLEX PROTEIN WDR24"/>
    <property type="match status" value="1"/>
</dbReference>
<dbReference type="Pfam" id="PF00400">
    <property type="entry name" value="WD40"/>
    <property type="match status" value="1"/>
</dbReference>
<proteinExistence type="inferred from homology"/>
<comment type="caution">
    <text evidence="6">The sequence shown here is derived from an EMBL/GenBank/DDBJ whole genome shotgun (WGS) entry which is preliminary data.</text>
</comment>
<protein>
    <recommendedName>
        <fullName evidence="4">GATOR2 complex protein WDR24</fullName>
    </recommendedName>
</protein>
<evidence type="ECO:0000256" key="4">
    <source>
        <dbReference type="ARBA" id="ARBA00040269"/>
    </source>
</evidence>
<dbReference type="InterPro" id="IPR036322">
    <property type="entry name" value="WD40_repeat_dom_sf"/>
</dbReference>
<dbReference type="EMBL" id="LVZM01023922">
    <property type="protein sequence ID" value="OUC39674.1"/>
    <property type="molecule type" value="Genomic_DNA"/>
</dbReference>
<dbReference type="GO" id="GO:0016239">
    <property type="term" value="P:positive regulation of macroautophagy"/>
    <property type="evidence" value="ECO:0007669"/>
    <property type="project" value="TreeGrafter"/>
</dbReference>
<name>A0A1Y3E3H4_9BILA</name>
<dbReference type="InterPro" id="IPR037590">
    <property type="entry name" value="WDR24"/>
</dbReference>
<dbReference type="GO" id="GO:0061700">
    <property type="term" value="C:GATOR2 complex"/>
    <property type="evidence" value="ECO:0007669"/>
    <property type="project" value="TreeGrafter"/>
</dbReference>
<feature type="non-terminal residue" evidence="6">
    <location>
        <position position="1"/>
    </location>
</feature>